<accession>A0A124FKS2</accession>
<dbReference type="GO" id="GO:0006281">
    <property type="term" value="P:DNA repair"/>
    <property type="evidence" value="ECO:0007669"/>
    <property type="project" value="UniProtKB-UniRule"/>
</dbReference>
<keyword evidence="4 6" id="KW-0233">DNA recombination</keyword>
<dbReference type="InterPro" id="IPR003583">
    <property type="entry name" value="Hlx-hairpin-Hlx_DNA-bd_motif"/>
</dbReference>
<dbReference type="Pfam" id="PF14520">
    <property type="entry name" value="HHH_5"/>
    <property type="match status" value="1"/>
</dbReference>
<sequence length="207" mass="23556">MFFAVSGVLKTVNPPNKAIIEILQVLSIEVFVPLNLVEPLKTKFIDKPITMYLVSFIRKNEFLELYGFLDKETRELFIKLNTLSKVGPKLALNVLSVFSPEELRQVILEARWKELAKVPGIGPKRAEKLFLELKNLFLKPSLKGITLPPEKEMVFEEAKSCLLSLGFSSKEIDSVLYNVFEEGATLDELIKRALKELAPSVKEERFD</sequence>
<keyword evidence="3 6" id="KW-0238">DNA-binding</keyword>
<comment type="domain">
    <text evidence="6">Has three domains with a flexible linker between the domains II and III and assumes an 'L' shape. Domain III is highly mobile and contacts RuvB.</text>
</comment>
<comment type="subunit">
    <text evidence="6">Homotetramer. Forms an RuvA(8)-RuvB(12)-Holliday junction (HJ) complex. HJ DNA is sandwiched between 2 RuvA tetramers; dsDNA enters through RuvA and exits via RuvB. An RuvB hexamer assembles on each DNA strand where it exits the tetramer. Each RuvB hexamer is contacted by two RuvA subunits (via domain III) on 2 adjacent RuvB subunits; this complex drives branch migration. In the full resolvosome a probable DNA-RuvA(4)-RuvB(12)-RuvC(2) complex forms which resolves the HJ.</text>
</comment>
<comment type="caution">
    <text evidence="8">The sequence shown here is derived from an EMBL/GenBank/DDBJ whole genome shotgun (WGS) entry which is preliminary data.</text>
</comment>
<keyword evidence="2 6" id="KW-0227">DNA damage</keyword>
<evidence type="ECO:0000256" key="4">
    <source>
        <dbReference type="ARBA" id="ARBA00023172"/>
    </source>
</evidence>
<comment type="subcellular location">
    <subcellularLocation>
        <location evidence="6">Cytoplasm</location>
    </subcellularLocation>
</comment>
<feature type="domain" description="Helix-hairpin-helix DNA-binding motif class 1" evidence="7">
    <location>
        <begin position="113"/>
        <end position="132"/>
    </location>
</feature>
<proteinExistence type="inferred from homology"/>
<dbReference type="GO" id="GO:0048476">
    <property type="term" value="C:Holliday junction resolvase complex"/>
    <property type="evidence" value="ECO:0007669"/>
    <property type="project" value="UniProtKB-UniRule"/>
</dbReference>
<comment type="similarity">
    <text evidence="6">Belongs to the RuvA family.</text>
</comment>
<feature type="region of interest" description="Domain III" evidence="6">
    <location>
        <begin position="155"/>
        <end position="207"/>
    </location>
</feature>
<dbReference type="SUPFAM" id="SSF47781">
    <property type="entry name" value="RuvA domain 2-like"/>
    <property type="match status" value="1"/>
</dbReference>
<evidence type="ECO:0000256" key="3">
    <source>
        <dbReference type="ARBA" id="ARBA00023125"/>
    </source>
</evidence>
<gene>
    <name evidence="6" type="primary">ruvA</name>
    <name evidence="8" type="ORF">DCE01_04470</name>
</gene>
<dbReference type="Gene3D" id="1.10.8.10">
    <property type="entry name" value="DNA helicase RuvA subunit, C-terminal domain"/>
    <property type="match status" value="1"/>
</dbReference>
<protein>
    <recommendedName>
        <fullName evidence="6">Holliday junction branch migration complex subunit RuvA</fullName>
    </recommendedName>
</protein>
<dbReference type="NCBIfam" id="TIGR00084">
    <property type="entry name" value="ruvA"/>
    <property type="match status" value="1"/>
</dbReference>
<name>A0A124FKS2_9BACT</name>
<dbReference type="HAMAP" id="MF_00031">
    <property type="entry name" value="DNA_HJ_migration_RuvA"/>
    <property type="match status" value="1"/>
</dbReference>
<dbReference type="GO" id="GO:0009379">
    <property type="term" value="C:Holliday junction helicase complex"/>
    <property type="evidence" value="ECO:0007669"/>
    <property type="project" value="InterPro"/>
</dbReference>
<dbReference type="InterPro" id="IPR000085">
    <property type="entry name" value="RuvA"/>
</dbReference>
<dbReference type="GO" id="GO:0000400">
    <property type="term" value="F:four-way junction DNA binding"/>
    <property type="evidence" value="ECO:0007669"/>
    <property type="project" value="UniProtKB-UniRule"/>
</dbReference>
<evidence type="ECO:0000256" key="5">
    <source>
        <dbReference type="ARBA" id="ARBA00023204"/>
    </source>
</evidence>
<comment type="caution">
    <text evidence="6">Lacks conserved residue(s) required for the propagation of feature annotation.</text>
</comment>
<evidence type="ECO:0000256" key="6">
    <source>
        <dbReference type="HAMAP-Rule" id="MF_00031"/>
    </source>
</evidence>
<dbReference type="RefSeq" id="WP_273019012.1">
    <property type="nucleotide sequence ID" value="NZ_DAINLL010000009.1"/>
</dbReference>
<dbReference type="Gene3D" id="1.10.150.20">
    <property type="entry name" value="5' to 3' exonuclease, C-terminal subdomain"/>
    <property type="match status" value="1"/>
</dbReference>
<reference evidence="8 9" key="1">
    <citation type="journal article" date="2018" name="Nat. Biotechnol.">
        <title>A standardized bacterial taxonomy based on genome phylogeny substantially revises the tree of life.</title>
        <authorList>
            <person name="Parks D.H."/>
            <person name="Chuvochina M."/>
            <person name="Waite D.W."/>
            <person name="Rinke C."/>
            <person name="Skarshewski A."/>
            <person name="Chaumeil P.A."/>
            <person name="Hugenholtz P."/>
        </authorList>
    </citation>
    <scope>NUCLEOTIDE SEQUENCE [LARGE SCALE GENOMIC DNA]</scope>
    <source>
        <strain evidence="8">UBA12529</strain>
    </source>
</reference>
<dbReference type="GO" id="GO:0005524">
    <property type="term" value="F:ATP binding"/>
    <property type="evidence" value="ECO:0007669"/>
    <property type="project" value="InterPro"/>
</dbReference>
<dbReference type="Pfam" id="PF07499">
    <property type="entry name" value="RuvA_C"/>
    <property type="match status" value="1"/>
</dbReference>
<dbReference type="InterPro" id="IPR010994">
    <property type="entry name" value="RuvA_2-like"/>
</dbReference>
<dbReference type="SMART" id="SM00278">
    <property type="entry name" value="HhH1"/>
    <property type="match status" value="2"/>
</dbReference>
<evidence type="ECO:0000256" key="2">
    <source>
        <dbReference type="ARBA" id="ARBA00022763"/>
    </source>
</evidence>
<dbReference type="Proteomes" id="UP000257240">
    <property type="component" value="Unassembled WGS sequence"/>
</dbReference>
<organism evidence="8 9">
    <name type="scientific">Thermodesulfobacterium commune</name>
    <dbReference type="NCBI Taxonomy" id="1741"/>
    <lineage>
        <taxon>Bacteria</taxon>
        <taxon>Pseudomonadati</taxon>
        <taxon>Thermodesulfobacteriota</taxon>
        <taxon>Thermodesulfobacteria</taxon>
        <taxon>Thermodesulfobacteriales</taxon>
        <taxon>Thermodesulfobacteriaceae</taxon>
        <taxon>Thermodesulfobacterium</taxon>
    </lineage>
</organism>
<keyword evidence="5 6" id="KW-0234">DNA repair</keyword>
<comment type="function">
    <text evidence="6">The RuvA-RuvB-RuvC complex processes Holliday junction (HJ) DNA during genetic recombination and DNA repair, while the RuvA-RuvB complex plays an important role in the rescue of blocked DNA replication forks via replication fork reversal (RFR). RuvA specifically binds to HJ cruciform DNA, conferring on it an open structure. The RuvB hexamer acts as an ATP-dependent pump, pulling dsDNA into and through the RuvAB complex. HJ branch migration allows RuvC to scan DNA until it finds its consensus sequence, where it cleaves and resolves the cruciform DNA.</text>
</comment>
<dbReference type="GO" id="GO:0009378">
    <property type="term" value="F:four-way junction helicase activity"/>
    <property type="evidence" value="ECO:0007669"/>
    <property type="project" value="InterPro"/>
</dbReference>
<evidence type="ECO:0000313" key="8">
    <source>
        <dbReference type="EMBL" id="HAA84019.1"/>
    </source>
</evidence>
<dbReference type="AlphaFoldDB" id="A0A124FKS2"/>
<feature type="domain" description="Helix-hairpin-helix DNA-binding motif class 1" evidence="7">
    <location>
        <begin position="78"/>
        <end position="97"/>
    </location>
</feature>
<evidence type="ECO:0000313" key="9">
    <source>
        <dbReference type="Proteomes" id="UP000257240"/>
    </source>
</evidence>
<dbReference type="InterPro" id="IPR036267">
    <property type="entry name" value="RuvA_C_sf"/>
</dbReference>
<evidence type="ECO:0000259" key="7">
    <source>
        <dbReference type="SMART" id="SM00278"/>
    </source>
</evidence>
<keyword evidence="1 6" id="KW-0963">Cytoplasm</keyword>
<dbReference type="CDD" id="cd14332">
    <property type="entry name" value="UBA_RuvA_C"/>
    <property type="match status" value="1"/>
</dbReference>
<dbReference type="GO" id="GO:0005737">
    <property type="term" value="C:cytoplasm"/>
    <property type="evidence" value="ECO:0007669"/>
    <property type="project" value="UniProtKB-SubCell"/>
</dbReference>
<dbReference type="EMBL" id="DLVE01000059">
    <property type="protein sequence ID" value="HAA84019.1"/>
    <property type="molecule type" value="Genomic_DNA"/>
</dbReference>
<evidence type="ECO:0000256" key="1">
    <source>
        <dbReference type="ARBA" id="ARBA00022490"/>
    </source>
</evidence>
<dbReference type="SUPFAM" id="SSF46929">
    <property type="entry name" value="DNA helicase RuvA subunit, C-terminal domain"/>
    <property type="match status" value="1"/>
</dbReference>
<dbReference type="GO" id="GO:0006310">
    <property type="term" value="P:DNA recombination"/>
    <property type="evidence" value="ECO:0007669"/>
    <property type="project" value="UniProtKB-UniRule"/>
</dbReference>
<dbReference type="InterPro" id="IPR011114">
    <property type="entry name" value="RuvA_C"/>
</dbReference>